<evidence type="ECO:0000256" key="1">
    <source>
        <dbReference type="PROSITE-ProRule" id="PRU00169"/>
    </source>
</evidence>
<dbReference type="Gene3D" id="2.40.50.1020">
    <property type="entry name" value="LytTr DNA-binding domain"/>
    <property type="match status" value="1"/>
</dbReference>
<dbReference type="Pfam" id="PF00072">
    <property type="entry name" value="Response_reg"/>
    <property type="match status" value="1"/>
</dbReference>
<dbReference type="GO" id="GO:0000156">
    <property type="term" value="F:phosphorelay response regulator activity"/>
    <property type="evidence" value="ECO:0007669"/>
    <property type="project" value="InterPro"/>
</dbReference>
<proteinExistence type="predicted"/>
<protein>
    <submittedName>
        <fullName evidence="4">DNA-binding response regulator</fullName>
    </submittedName>
    <submittedName>
        <fullName evidence="5">Response regulator transcription factor</fullName>
    </submittedName>
</protein>
<dbReference type="SUPFAM" id="SSF52172">
    <property type="entry name" value="CheY-like"/>
    <property type="match status" value="1"/>
</dbReference>
<feature type="modified residue" description="4-aspartylphosphate" evidence="1">
    <location>
        <position position="59"/>
    </location>
</feature>
<dbReference type="InterPro" id="IPR046947">
    <property type="entry name" value="LytR-like"/>
</dbReference>
<dbReference type="Gene3D" id="3.40.50.2300">
    <property type="match status" value="1"/>
</dbReference>
<keyword evidence="1" id="KW-0597">Phosphoprotein</keyword>
<dbReference type="Proteomes" id="UP000216057">
    <property type="component" value="Unassembled WGS sequence"/>
</dbReference>
<feature type="domain" description="HTH LytTR-type" evidence="3">
    <location>
        <begin position="133"/>
        <end position="232"/>
    </location>
</feature>
<dbReference type="KEGG" id="beu:BE0216_07730"/>
<dbReference type="SMART" id="SM00448">
    <property type="entry name" value="REC"/>
    <property type="match status" value="1"/>
</dbReference>
<dbReference type="Proteomes" id="UP000593943">
    <property type="component" value="Chromosome"/>
</dbReference>
<keyword evidence="4" id="KW-0238">DNA-binding</keyword>
<dbReference type="RefSeq" id="WP_094637480.1">
    <property type="nucleotide sequence ID" value="NZ_CP062938.1"/>
</dbReference>
<dbReference type="EMBL" id="MWWZ01000012">
    <property type="protein sequence ID" value="OZG65223.1"/>
    <property type="molecule type" value="Genomic_DNA"/>
</dbReference>
<evidence type="ECO:0000313" key="7">
    <source>
        <dbReference type="Proteomes" id="UP000593943"/>
    </source>
</evidence>
<dbReference type="OrthoDB" id="236568at2"/>
<dbReference type="SMART" id="SM00850">
    <property type="entry name" value="LytTR"/>
    <property type="match status" value="1"/>
</dbReference>
<evidence type="ECO:0000313" key="4">
    <source>
        <dbReference type="EMBL" id="OZG65223.1"/>
    </source>
</evidence>
<dbReference type="PROSITE" id="PS50930">
    <property type="entry name" value="HTH_LYTTR"/>
    <property type="match status" value="1"/>
</dbReference>
<evidence type="ECO:0000313" key="6">
    <source>
        <dbReference type="Proteomes" id="UP000216057"/>
    </source>
</evidence>
<gene>
    <name evidence="5" type="ORF">BE0216_07730</name>
    <name evidence="4" type="ORF">BEUL_1966</name>
</gene>
<dbReference type="InterPro" id="IPR007492">
    <property type="entry name" value="LytTR_DNA-bd_dom"/>
</dbReference>
<evidence type="ECO:0000313" key="5">
    <source>
        <dbReference type="EMBL" id="QOL32353.1"/>
    </source>
</evidence>
<organism evidence="4 6">
    <name type="scientific">Bifidobacterium eulemuris</name>
    <dbReference type="NCBI Taxonomy" id="1765219"/>
    <lineage>
        <taxon>Bacteria</taxon>
        <taxon>Bacillati</taxon>
        <taxon>Actinomycetota</taxon>
        <taxon>Actinomycetes</taxon>
        <taxon>Bifidobacteriales</taxon>
        <taxon>Bifidobacteriaceae</taxon>
        <taxon>Bifidobacterium</taxon>
    </lineage>
</organism>
<feature type="domain" description="Response regulatory" evidence="2">
    <location>
        <begin position="5"/>
        <end position="122"/>
    </location>
</feature>
<sequence length="238" mass="26979">MRAIRIGVVEDDPTHCQRLLDYLNRYQEESGERFTVSVFDDGAKIAENYVPMYDILLMDIQMKQMDGIDAAREIRKRDDSVVIVFITSAPQYAINGYEVGALSFLLKPVPWFGFQQEMARSIAQVRRNTDESMLVDTGTSSLRLVLADIVYFESIRHTIVIHTLSGKLSISSSLKKLEEQLEGRSFFRSNSCYLVNLDHVTGVQESDCVMSTGETLRISRPRKKEFLAALTNHVGTGR</sequence>
<name>A0A261G224_9BIFI</name>
<dbReference type="GO" id="GO:0003677">
    <property type="term" value="F:DNA binding"/>
    <property type="evidence" value="ECO:0007669"/>
    <property type="project" value="UniProtKB-KW"/>
</dbReference>
<dbReference type="PROSITE" id="PS50110">
    <property type="entry name" value="RESPONSE_REGULATORY"/>
    <property type="match status" value="1"/>
</dbReference>
<dbReference type="PANTHER" id="PTHR37299:SF1">
    <property type="entry name" value="STAGE 0 SPORULATION PROTEIN A HOMOLOG"/>
    <property type="match status" value="1"/>
</dbReference>
<evidence type="ECO:0000259" key="3">
    <source>
        <dbReference type="PROSITE" id="PS50930"/>
    </source>
</evidence>
<dbReference type="Pfam" id="PF04397">
    <property type="entry name" value="LytTR"/>
    <property type="match status" value="1"/>
</dbReference>
<accession>A0A261G224</accession>
<dbReference type="AlphaFoldDB" id="A0A261G224"/>
<dbReference type="InterPro" id="IPR001789">
    <property type="entry name" value="Sig_transdc_resp-reg_receiver"/>
</dbReference>
<keyword evidence="7" id="KW-1185">Reference proteome</keyword>
<dbReference type="PANTHER" id="PTHR37299">
    <property type="entry name" value="TRANSCRIPTIONAL REGULATOR-RELATED"/>
    <property type="match status" value="1"/>
</dbReference>
<dbReference type="EMBL" id="CP062938">
    <property type="protein sequence ID" value="QOL32353.1"/>
    <property type="molecule type" value="Genomic_DNA"/>
</dbReference>
<dbReference type="CDD" id="cd00156">
    <property type="entry name" value="REC"/>
    <property type="match status" value="1"/>
</dbReference>
<dbReference type="InterPro" id="IPR011006">
    <property type="entry name" value="CheY-like_superfamily"/>
</dbReference>
<reference evidence="5 7" key="2">
    <citation type="submission" date="2020-10" db="EMBL/GenBank/DDBJ databases">
        <title>Genome sequencing of Bifidobacterium eulemuris_DSMZ_100216.</title>
        <authorList>
            <person name="Kim J."/>
        </authorList>
    </citation>
    <scope>NUCLEOTIDE SEQUENCE [LARGE SCALE GENOMIC DNA]</scope>
    <source>
        <strain evidence="5 7">DSM 100216</strain>
    </source>
</reference>
<evidence type="ECO:0000259" key="2">
    <source>
        <dbReference type="PROSITE" id="PS50110"/>
    </source>
</evidence>
<reference evidence="4 6" key="1">
    <citation type="journal article" date="2017" name="BMC Genomics">
        <title>Comparative genomic and phylogenomic analyses of the Bifidobacteriaceae family.</title>
        <authorList>
            <person name="Lugli G.A."/>
            <person name="Milani C."/>
            <person name="Turroni F."/>
            <person name="Duranti S."/>
            <person name="Mancabelli L."/>
            <person name="Mangifesta M."/>
            <person name="Ferrario C."/>
            <person name="Modesto M."/>
            <person name="Mattarelli P."/>
            <person name="Jiri K."/>
            <person name="van Sinderen D."/>
            <person name="Ventura M."/>
        </authorList>
    </citation>
    <scope>NUCLEOTIDE SEQUENCE [LARGE SCALE GENOMIC DNA]</scope>
    <source>
        <strain evidence="4 6">DSM 100216</strain>
    </source>
</reference>